<dbReference type="Gene3D" id="6.10.140.1350">
    <property type="match status" value="1"/>
</dbReference>
<feature type="region of interest" description="Disordered" evidence="8">
    <location>
        <begin position="1"/>
        <end position="49"/>
    </location>
</feature>
<sequence>MMFGSTPTSAPGFGATATPFGQTPASSAGSSTFFAAASTPSQPFGQQPQAVGSALFGQTGAATPAVSFGAAPTTTPASSAPFANLFGQQQQPPQQPNLFGQQQQPPQQPSLFGQQQQHPQQANLFGQQQQPPQQPNLFALPAAGATPGGSYFQPSTGSTSVFNTAQKPPTQPTLGGVFASNPAAAQPPSTAQPGLPNAVDPSKIKDMRYQELPEEYRKFIDAMETHVKTQIHLANDVAVMVANNADEIRQSERRIKDLSGRVVSAERLLERDDALNDVLREDIRKSLRSGEMVMRFMDRARPPNQPVYLPTEAEAARRYFDTLANTLEAKIQTCLQALEELEQVVPSGNQAPTMSIQDMADTIQSQHEVFMGLAAQAASLHEAVNRHWEEYRQFQRTYLGSEIEGRREPSPSRKDGRITSLAASMLRPSTPSSAVRWEALSSHYRCNPSLDKDRRQYPLPKRHPVEDRVIVEGLGRRREKPRNIDLQRS</sequence>
<comment type="caution">
    <text evidence="9">The sequence shown here is derived from an EMBL/GenBank/DDBJ whole genome shotgun (WGS) entry which is preliminary data.</text>
</comment>
<feature type="compositionally biased region" description="Low complexity" evidence="8">
    <location>
        <begin position="179"/>
        <end position="193"/>
    </location>
</feature>
<dbReference type="Pfam" id="PF15967">
    <property type="entry name" value="Nucleoporin_FG2"/>
    <property type="match status" value="1"/>
</dbReference>
<feature type="region of interest" description="Disordered" evidence="8">
    <location>
        <begin position="448"/>
        <end position="489"/>
    </location>
</feature>
<dbReference type="Proteomes" id="UP000317494">
    <property type="component" value="Unassembled WGS sequence"/>
</dbReference>
<comment type="subcellular location">
    <subcellularLocation>
        <location evidence="1">Nucleus</location>
        <location evidence="1">Nuclear pore complex</location>
    </subcellularLocation>
</comment>
<keyword evidence="4" id="KW-0653">Protein transport</keyword>
<keyword evidence="5" id="KW-0811">Translocation</keyword>
<feature type="compositionally biased region" description="Low complexity" evidence="8">
    <location>
        <begin position="67"/>
        <end position="143"/>
    </location>
</feature>
<name>A0A507DRG0_9FUNG</name>
<feature type="compositionally biased region" description="Polar residues" evidence="8">
    <location>
        <begin position="152"/>
        <end position="168"/>
    </location>
</feature>
<gene>
    <name evidence="9" type="ORF">SeMB42_g00489</name>
</gene>
<dbReference type="GO" id="GO:0051028">
    <property type="term" value="P:mRNA transport"/>
    <property type="evidence" value="ECO:0007669"/>
    <property type="project" value="UniProtKB-KW"/>
</dbReference>
<dbReference type="PANTHER" id="PTHR13437:SF2">
    <property type="entry name" value="NUCLEOPORIN P58_P45"/>
    <property type="match status" value="1"/>
</dbReference>
<dbReference type="GO" id="GO:0008139">
    <property type="term" value="F:nuclear localization sequence binding"/>
    <property type="evidence" value="ECO:0007669"/>
    <property type="project" value="InterPro"/>
</dbReference>
<dbReference type="VEuPathDB" id="FungiDB:SeMB42_g00489"/>
<dbReference type="GO" id="GO:0017056">
    <property type="term" value="F:structural constituent of nuclear pore"/>
    <property type="evidence" value="ECO:0007669"/>
    <property type="project" value="InterPro"/>
</dbReference>
<evidence type="ECO:0000256" key="1">
    <source>
        <dbReference type="ARBA" id="ARBA00004567"/>
    </source>
</evidence>
<keyword evidence="7" id="KW-0539">Nucleus</keyword>
<accession>A0A507DRG0</accession>
<keyword evidence="3" id="KW-0509">mRNA transport</keyword>
<dbReference type="STRING" id="286115.A0A507DRG0"/>
<dbReference type="AlphaFoldDB" id="A0A507DRG0"/>
<evidence type="ECO:0000256" key="4">
    <source>
        <dbReference type="ARBA" id="ARBA00022927"/>
    </source>
</evidence>
<keyword evidence="6" id="KW-0906">Nuclear pore complex</keyword>
<proteinExistence type="predicted"/>
<dbReference type="GO" id="GO:0015031">
    <property type="term" value="P:protein transport"/>
    <property type="evidence" value="ECO:0007669"/>
    <property type="project" value="UniProtKB-KW"/>
</dbReference>
<dbReference type="PANTHER" id="PTHR13437">
    <property type="entry name" value="NUCLEOPORIN P58/P45 NUCLEOPORIN-LIKE PROTEIN 1"/>
    <property type="match status" value="1"/>
</dbReference>
<dbReference type="InterPro" id="IPR025574">
    <property type="entry name" value="Nucleoporin_FG_rpt"/>
</dbReference>
<dbReference type="GO" id="GO:0005643">
    <property type="term" value="C:nuclear pore"/>
    <property type="evidence" value="ECO:0007669"/>
    <property type="project" value="UniProtKB-SubCell"/>
</dbReference>
<evidence type="ECO:0000256" key="5">
    <source>
        <dbReference type="ARBA" id="ARBA00023010"/>
    </source>
</evidence>
<protein>
    <recommendedName>
        <fullName evidence="11">Nucleoporin Nup54 alpha-helical domain-containing protein</fullName>
    </recommendedName>
</protein>
<reference evidence="9 10" key="1">
    <citation type="journal article" date="2019" name="Sci. Rep.">
        <title>Comparative genomics of chytrid fungi reveal insights into the obligate biotrophic and pathogenic lifestyle of Synchytrium endobioticum.</title>
        <authorList>
            <person name="van de Vossenberg B.T.L.H."/>
            <person name="Warris S."/>
            <person name="Nguyen H.D.T."/>
            <person name="van Gent-Pelzer M.P.E."/>
            <person name="Joly D.L."/>
            <person name="van de Geest H.C."/>
            <person name="Bonants P.J.M."/>
            <person name="Smith D.S."/>
            <person name="Levesque C.A."/>
            <person name="van der Lee T.A.J."/>
        </authorList>
    </citation>
    <scope>NUCLEOTIDE SEQUENCE [LARGE SCALE GENOMIC DNA]</scope>
    <source>
        <strain evidence="9 10">MB42</strain>
    </source>
</reference>
<dbReference type="EMBL" id="QEAN01000009">
    <property type="protein sequence ID" value="TPX54051.1"/>
    <property type="molecule type" value="Genomic_DNA"/>
</dbReference>
<evidence type="ECO:0000256" key="3">
    <source>
        <dbReference type="ARBA" id="ARBA00022816"/>
    </source>
</evidence>
<evidence type="ECO:0000313" key="10">
    <source>
        <dbReference type="Proteomes" id="UP000317494"/>
    </source>
</evidence>
<keyword evidence="10" id="KW-1185">Reference proteome</keyword>
<evidence type="ECO:0000256" key="7">
    <source>
        <dbReference type="ARBA" id="ARBA00023242"/>
    </source>
</evidence>
<feature type="compositionally biased region" description="Basic and acidic residues" evidence="8">
    <location>
        <begin position="463"/>
        <end position="489"/>
    </location>
</feature>
<evidence type="ECO:0000313" key="9">
    <source>
        <dbReference type="EMBL" id="TPX54051.1"/>
    </source>
</evidence>
<evidence type="ECO:0008006" key="11">
    <source>
        <dbReference type="Google" id="ProtNLM"/>
    </source>
</evidence>
<evidence type="ECO:0000256" key="8">
    <source>
        <dbReference type="SAM" id="MobiDB-lite"/>
    </source>
</evidence>
<evidence type="ECO:0000256" key="2">
    <source>
        <dbReference type="ARBA" id="ARBA00022448"/>
    </source>
</evidence>
<keyword evidence="2" id="KW-0813">Transport</keyword>
<feature type="region of interest" description="Disordered" evidence="8">
    <location>
        <begin position="67"/>
        <end position="202"/>
    </location>
</feature>
<evidence type="ECO:0000256" key="6">
    <source>
        <dbReference type="ARBA" id="ARBA00023132"/>
    </source>
</evidence>
<dbReference type="InterPro" id="IPR024882">
    <property type="entry name" value="NUP58/p45/49"/>
</dbReference>
<feature type="compositionally biased region" description="Low complexity" evidence="8">
    <location>
        <begin position="23"/>
        <end position="41"/>
    </location>
</feature>
<organism evidence="9 10">
    <name type="scientific">Synchytrium endobioticum</name>
    <dbReference type="NCBI Taxonomy" id="286115"/>
    <lineage>
        <taxon>Eukaryota</taxon>
        <taxon>Fungi</taxon>
        <taxon>Fungi incertae sedis</taxon>
        <taxon>Chytridiomycota</taxon>
        <taxon>Chytridiomycota incertae sedis</taxon>
        <taxon>Chytridiomycetes</taxon>
        <taxon>Synchytriales</taxon>
        <taxon>Synchytriaceae</taxon>
        <taxon>Synchytrium</taxon>
    </lineage>
</organism>
<dbReference type="Pfam" id="PF13634">
    <property type="entry name" value="Nucleoporin_FG"/>
    <property type="match status" value="1"/>
</dbReference>